<feature type="compositionally biased region" description="Acidic residues" evidence="8">
    <location>
        <begin position="206"/>
        <end position="222"/>
    </location>
</feature>
<keyword evidence="6" id="KW-0131">Cell cycle</keyword>
<feature type="compositionally biased region" description="Basic and acidic residues" evidence="8">
    <location>
        <begin position="146"/>
        <end position="161"/>
    </location>
</feature>
<keyword evidence="3" id="KW-0963">Cytoplasm</keyword>
<name>A0ABV1GJ52_9FIRM</name>
<dbReference type="NCBIfam" id="TIGR03544">
    <property type="entry name" value="DivI1A_domain"/>
    <property type="match status" value="1"/>
</dbReference>
<feature type="region of interest" description="Disordered" evidence="8">
    <location>
        <begin position="144"/>
        <end position="234"/>
    </location>
</feature>
<dbReference type="InterPro" id="IPR007793">
    <property type="entry name" value="DivIVA_fam"/>
</dbReference>
<protein>
    <submittedName>
        <fullName evidence="9">DivIVA domain-containing protein</fullName>
    </submittedName>
</protein>
<comment type="similarity">
    <text evidence="2">Belongs to the DivIVA family.</text>
</comment>
<evidence type="ECO:0000256" key="6">
    <source>
        <dbReference type="ARBA" id="ARBA00023306"/>
    </source>
</evidence>
<keyword evidence="10" id="KW-1185">Reference proteome</keyword>
<gene>
    <name evidence="9" type="ORF">WMO24_14760</name>
</gene>
<sequence>MNADDIRNVTFDKVMRGYRSEEVDAYLEQVAAEMEKLQAEKEDNEKKLFILAEKVDQYRNDEETLKTALLNAQRMGESVIHEARQKAETILYDANTKANQLKQEAADNVAEMEQELARLKTEVAQFKSNVLMLYRQHIESLSAVPGEERTKKEEQQEEEKKSRPRRREKASSEKNKKKAAEAEEKEDILELPEEPAREMDRTPFDFEAEMPQDDNADGDENFESYHGIKFDDED</sequence>
<keyword evidence="4" id="KW-0132">Cell division</keyword>
<evidence type="ECO:0000256" key="8">
    <source>
        <dbReference type="SAM" id="MobiDB-lite"/>
    </source>
</evidence>
<reference evidence="9 10" key="1">
    <citation type="submission" date="2024-03" db="EMBL/GenBank/DDBJ databases">
        <title>Human intestinal bacterial collection.</title>
        <authorList>
            <person name="Pauvert C."/>
            <person name="Hitch T.C.A."/>
            <person name="Clavel T."/>
        </authorList>
    </citation>
    <scope>NUCLEOTIDE SEQUENCE [LARGE SCALE GENOMIC DNA]</scope>
    <source>
        <strain evidence="9 10">CLA-JM-H11</strain>
    </source>
</reference>
<comment type="subcellular location">
    <subcellularLocation>
        <location evidence="1">Cytoplasm</location>
    </subcellularLocation>
</comment>
<feature type="compositionally biased region" description="Acidic residues" evidence="8">
    <location>
        <begin position="183"/>
        <end position="193"/>
    </location>
</feature>
<organism evidence="9 10">
    <name type="scientific">Ruthenibacterium intestinale</name>
    <dbReference type="NCBI Taxonomy" id="3133163"/>
    <lineage>
        <taxon>Bacteria</taxon>
        <taxon>Bacillati</taxon>
        <taxon>Bacillota</taxon>
        <taxon>Clostridia</taxon>
        <taxon>Eubacteriales</taxon>
        <taxon>Oscillospiraceae</taxon>
        <taxon>Ruthenibacterium</taxon>
    </lineage>
</organism>
<evidence type="ECO:0000313" key="9">
    <source>
        <dbReference type="EMBL" id="MEQ2521678.1"/>
    </source>
</evidence>
<keyword evidence="5 7" id="KW-0175">Coiled coil</keyword>
<evidence type="ECO:0000256" key="5">
    <source>
        <dbReference type="ARBA" id="ARBA00023054"/>
    </source>
</evidence>
<dbReference type="Gene3D" id="6.10.250.660">
    <property type="match status" value="1"/>
</dbReference>
<dbReference type="Proteomes" id="UP001477672">
    <property type="component" value="Unassembled WGS sequence"/>
</dbReference>
<dbReference type="EMBL" id="JBBMFA010000113">
    <property type="protein sequence ID" value="MEQ2521678.1"/>
    <property type="molecule type" value="Genomic_DNA"/>
</dbReference>
<dbReference type="Pfam" id="PF05103">
    <property type="entry name" value="DivIVA"/>
    <property type="match status" value="1"/>
</dbReference>
<comment type="caution">
    <text evidence="9">The sequence shown here is derived from an EMBL/GenBank/DDBJ whole genome shotgun (WGS) entry which is preliminary data.</text>
</comment>
<evidence type="ECO:0000256" key="4">
    <source>
        <dbReference type="ARBA" id="ARBA00022618"/>
    </source>
</evidence>
<evidence type="ECO:0000313" key="10">
    <source>
        <dbReference type="Proteomes" id="UP001477672"/>
    </source>
</evidence>
<dbReference type="PANTHER" id="PTHR35794:SF2">
    <property type="entry name" value="CELL DIVISION PROTEIN DIVIVA"/>
    <property type="match status" value="1"/>
</dbReference>
<evidence type="ECO:0000256" key="7">
    <source>
        <dbReference type="SAM" id="Coils"/>
    </source>
</evidence>
<evidence type="ECO:0000256" key="3">
    <source>
        <dbReference type="ARBA" id="ARBA00022490"/>
    </source>
</evidence>
<evidence type="ECO:0000256" key="1">
    <source>
        <dbReference type="ARBA" id="ARBA00004496"/>
    </source>
</evidence>
<dbReference type="PANTHER" id="PTHR35794">
    <property type="entry name" value="CELL DIVISION PROTEIN DIVIVA"/>
    <property type="match status" value="1"/>
</dbReference>
<feature type="compositionally biased region" description="Basic and acidic residues" evidence="8">
    <location>
        <begin position="194"/>
        <end position="204"/>
    </location>
</feature>
<feature type="compositionally biased region" description="Basic and acidic residues" evidence="8">
    <location>
        <begin position="169"/>
        <end position="182"/>
    </location>
</feature>
<evidence type="ECO:0000256" key="2">
    <source>
        <dbReference type="ARBA" id="ARBA00009008"/>
    </source>
</evidence>
<proteinExistence type="inferred from homology"/>
<dbReference type="InterPro" id="IPR019933">
    <property type="entry name" value="DivIVA_domain"/>
</dbReference>
<accession>A0ABV1GJ52</accession>
<dbReference type="RefSeq" id="WP_349217147.1">
    <property type="nucleotide sequence ID" value="NZ_JBBMFA010000113.1"/>
</dbReference>
<feature type="coiled-coil region" evidence="7">
    <location>
        <begin position="84"/>
        <end position="129"/>
    </location>
</feature>
<feature type="coiled-coil region" evidence="7">
    <location>
        <begin position="20"/>
        <end position="54"/>
    </location>
</feature>